<evidence type="ECO:0000313" key="2">
    <source>
        <dbReference type="EMBL" id="CDG81704.1"/>
    </source>
</evidence>
<dbReference type="PATRIC" id="fig|1349767.4.peg.2777"/>
<evidence type="ECO:0000256" key="1">
    <source>
        <dbReference type="SAM" id="SignalP"/>
    </source>
</evidence>
<dbReference type="HOGENOM" id="CLU_1136359_0_0_4"/>
<protein>
    <submittedName>
        <fullName evidence="2">Putative lipoprotein</fullName>
    </submittedName>
</protein>
<accession>W0UYQ8</accession>
<name>W0UYQ8_9BURK</name>
<dbReference type="EMBL" id="HG322949">
    <property type="protein sequence ID" value="CDG81704.1"/>
    <property type="molecule type" value="Genomic_DNA"/>
</dbReference>
<feature type="chain" id="PRO_5004797417" evidence="1">
    <location>
        <begin position="22"/>
        <end position="230"/>
    </location>
</feature>
<sequence length="230" mass="23413">MKKTTIIAMAGVLFASGCATQNGGGTLGGGDSSGGSAAQNTAVGAAVGAVAGCALARVLGKSCADGAAIGGALGAAIGWSTYSEKVATAQTVNAQARREGLAVPANEIRLKDYQLRPSSSVAQAGGAPLQVVGDIQLYGQSRRVPEVVQSMTLYKNGQKASDTPQIAKVEKVDGAGQYRAIGVYKIPRGMEQGQYSVQSVLTIDGREVARRDAGFQVALRDGRTVLLALN</sequence>
<keyword evidence="1" id="KW-0732">Signal</keyword>
<dbReference type="PROSITE" id="PS51257">
    <property type="entry name" value="PROKAR_LIPOPROTEIN"/>
    <property type="match status" value="1"/>
</dbReference>
<keyword evidence="2" id="KW-0449">Lipoprotein</keyword>
<reference evidence="2" key="1">
    <citation type="journal article" date="2015" name="Genome Announc.">
        <title>Genome Sequence of Mushroom Soft-Rot Pathogen Janthinobacterium agaricidamnosum.</title>
        <authorList>
            <person name="Graupner K."/>
            <person name="Lackner G."/>
            <person name="Hertweck C."/>
        </authorList>
    </citation>
    <scope>NUCLEOTIDE SEQUENCE [LARGE SCALE GENOMIC DNA]</scope>
    <source>
        <strain evidence="2">DSM 9628</strain>
    </source>
</reference>
<dbReference type="STRING" id="1349767.GJA_1049"/>
<feature type="signal peptide" evidence="1">
    <location>
        <begin position="1"/>
        <end position="21"/>
    </location>
</feature>
<dbReference type="KEGG" id="jag:GJA_1049"/>
<dbReference type="eggNOG" id="ENOG502ZBKH">
    <property type="taxonomic scope" value="Bacteria"/>
</dbReference>
<keyword evidence="3" id="KW-1185">Reference proteome</keyword>
<dbReference type="AlphaFoldDB" id="W0UYQ8"/>
<dbReference type="OrthoDB" id="8756755at2"/>
<gene>
    <name evidence="2" type="ORF">GJA_1049</name>
</gene>
<dbReference type="Proteomes" id="UP000027604">
    <property type="component" value="Chromosome I"/>
</dbReference>
<evidence type="ECO:0000313" key="3">
    <source>
        <dbReference type="Proteomes" id="UP000027604"/>
    </source>
</evidence>
<organism evidence="2 3">
    <name type="scientific">Janthinobacterium agaricidamnosum NBRC 102515 = DSM 9628</name>
    <dbReference type="NCBI Taxonomy" id="1349767"/>
    <lineage>
        <taxon>Bacteria</taxon>
        <taxon>Pseudomonadati</taxon>
        <taxon>Pseudomonadota</taxon>
        <taxon>Betaproteobacteria</taxon>
        <taxon>Burkholderiales</taxon>
        <taxon>Oxalobacteraceae</taxon>
        <taxon>Janthinobacterium</taxon>
    </lineage>
</organism>
<dbReference type="RefSeq" id="WP_038489373.1">
    <property type="nucleotide sequence ID" value="NZ_BCTH01000029.1"/>
</dbReference>
<proteinExistence type="predicted"/>